<dbReference type="PANTHER" id="PTHR12356">
    <property type="entry name" value="NUCLEAR MOVEMENT PROTEIN NUDC"/>
    <property type="match status" value="1"/>
</dbReference>
<dbReference type="AlphaFoldDB" id="A0A8K0DIL6"/>
<evidence type="ECO:0000256" key="5">
    <source>
        <dbReference type="ARBA" id="ARBA00022553"/>
    </source>
</evidence>
<accession>A0A8K0DIL6</accession>
<dbReference type="Gene3D" id="2.60.40.790">
    <property type="match status" value="1"/>
</dbReference>
<evidence type="ECO:0000256" key="4">
    <source>
        <dbReference type="ARBA" id="ARBA00022490"/>
    </source>
</evidence>
<evidence type="ECO:0000256" key="6">
    <source>
        <dbReference type="ARBA" id="ARBA00030427"/>
    </source>
</evidence>
<organism evidence="8 9">
    <name type="scientific">Ignelater luminosus</name>
    <name type="common">Cucubano</name>
    <name type="synonym">Pyrophorus luminosus</name>
    <dbReference type="NCBI Taxonomy" id="2038154"/>
    <lineage>
        <taxon>Eukaryota</taxon>
        <taxon>Metazoa</taxon>
        <taxon>Ecdysozoa</taxon>
        <taxon>Arthropoda</taxon>
        <taxon>Hexapoda</taxon>
        <taxon>Insecta</taxon>
        <taxon>Pterygota</taxon>
        <taxon>Neoptera</taxon>
        <taxon>Endopterygota</taxon>
        <taxon>Coleoptera</taxon>
        <taxon>Polyphaga</taxon>
        <taxon>Elateriformia</taxon>
        <taxon>Elateroidea</taxon>
        <taxon>Elateridae</taxon>
        <taxon>Agrypninae</taxon>
        <taxon>Pyrophorini</taxon>
        <taxon>Ignelater</taxon>
    </lineage>
</organism>
<feature type="domain" description="CS" evidence="7">
    <location>
        <begin position="137"/>
        <end position="225"/>
    </location>
</feature>
<comment type="caution">
    <text evidence="8">The sequence shown here is derived from an EMBL/GenBank/DDBJ whole genome shotgun (WGS) entry which is preliminary data.</text>
</comment>
<dbReference type="Pfam" id="PF14050">
    <property type="entry name" value="Nudc_N"/>
    <property type="match status" value="1"/>
</dbReference>
<dbReference type="InterPro" id="IPR008978">
    <property type="entry name" value="HSP20-like_chaperone"/>
</dbReference>
<dbReference type="GO" id="GO:0051082">
    <property type="term" value="F:unfolded protein binding"/>
    <property type="evidence" value="ECO:0007669"/>
    <property type="project" value="TreeGrafter"/>
</dbReference>
<dbReference type="EMBL" id="VTPC01000675">
    <property type="protein sequence ID" value="KAF2904789.1"/>
    <property type="molecule type" value="Genomic_DNA"/>
</dbReference>
<dbReference type="OrthoDB" id="515366at2759"/>
<dbReference type="InterPro" id="IPR037898">
    <property type="entry name" value="NudC_fam"/>
</dbReference>
<protein>
    <recommendedName>
        <fullName evidence="3">Nuclear migration protein nudC</fullName>
    </recommendedName>
    <alternativeName>
        <fullName evidence="6">Nuclear distribution protein C homolog</fullName>
    </alternativeName>
</protein>
<evidence type="ECO:0000259" key="7">
    <source>
        <dbReference type="PROSITE" id="PS51203"/>
    </source>
</evidence>
<keyword evidence="4" id="KW-0963">Cytoplasm</keyword>
<keyword evidence="5" id="KW-0597">Phosphoprotein</keyword>
<evidence type="ECO:0000256" key="1">
    <source>
        <dbReference type="ARBA" id="ARBA00004496"/>
    </source>
</evidence>
<dbReference type="PANTHER" id="PTHR12356:SF3">
    <property type="entry name" value="NUCLEAR MIGRATION PROTEIN NUDC"/>
    <property type="match status" value="1"/>
</dbReference>
<dbReference type="InterPro" id="IPR007052">
    <property type="entry name" value="CS_dom"/>
</dbReference>
<dbReference type="GO" id="GO:0005737">
    <property type="term" value="C:cytoplasm"/>
    <property type="evidence" value="ECO:0007669"/>
    <property type="project" value="UniProtKB-SubCell"/>
</dbReference>
<keyword evidence="9" id="KW-1185">Reference proteome</keyword>
<dbReference type="InterPro" id="IPR025934">
    <property type="entry name" value="NudC_N_dom"/>
</dbReference>
<gene>
    <name evidence="8" type="ORF">ILUMI_01385</name>
</gene>
<dbReference type="CDD" id="cd06467">
    <property type="entry name" value="p23_NUDC_like"/>
    <property type="match status" value="1"/>
</dbReference>
<dbReference type="Proteomes" id="UP000801492">
    <property type="component" value="Unassembled WGS sequence"/>
</dbReference>
<dbReference type="PROSITE" id="PS51203">
    <property type="entry name" value="CS"/>
    <property type="match status" value="1"/>
</dbReference>
<comment type="similarity">
    <text evidence="2">Belongs to the nudC family.</text>
</comment>
<reference evidence="8" key="1">
    <citation type="submission" date="2019-08" db="EMBL/GenBank/DDBJ databases">
        <title>The genome of the North American firefly Photinus pyralis.</title>
        <authorList>
            <consortium name="Photinus pyralis genome working group"/>
            <person name="Fallon T.R."/>
            <person name="Sander Lower S.E."/>
            <person name="Weng J.-K."/>
        </authorList>
    </citation>
    <scope>NUCLEOTIDE SEQUENCE</scope>
    <source>
        <strain evidence="8">TRF0915ILg1</strain>
        <tissue evidence="8">Whole body</tissue>
    </source>
</reference>
<evidence type="ECO:0000256" key="2">
    <source>
        <dbReference type="ARBA" id="ARBA00010513"/>
    </source>
</evidence>
<sequence length="303" mass="34269">MDDSTIFDDTLFSMLRDCKTLPNFLDTIFGFLKRRTDFYVIASEPKSPIGLPAGWAEHFVKQAFFKWKPPDSNEAAQSNIQAAMNEVVINDIAVDNTDRNDASSEAYKNNKIKSRLESTASSDASSSFTTSQSYNGAVFDNYTWSQNITDVDIIVKLPENTTSKDLSITILPQSISVKIKSLNSVLLEGELCQKVKHNDAMWSIDKNELEMHLDKLAEIWWDCLIKSEPKLDVTKIDCSRPFEELPEEAQAKIEELTWNQERKRLGLPTSDQLAMQDKLKKAWDAEGSPFKGPYDPNTVIITP</sequence>
<evidence type="ECO:0000313" key="8">
    <source>
        <dbReference type="EMBL" id="KAF2904789.1"/>
    </source>
</evidence>
<evidence type="ECO:0000256" key="3">
    <source>
        <dbReference type="ARBA" id="ARBA00017641"/>
    </source>
</evidence>
<dbReference type="GO" id="GO:0006457">
    <property type="term" value="P:protein folding"/>
    <property type="evidence" value="ECO:0007669"/>
    <property type="project" value="TreeGrafter"/>
</dbReference>
<dbReference type="SUPFAM" id="SSF49764">
    <property type="entry name" value="HSP20-like chaperones"/>
    <property type="match status" value="1"/>
</dbReference>
<proteinExistence type="inferred from homology"/>
<evidence type="ECO:0000313" key="9">
    <source>
        <dbReference type="Proteomes" id="UP000801492"/>
    </source>
</evidence>
<comment type="subcellular location">
    <subcellularLocation>
        <location evidence="1">Cytoplasm</location>
    </subcellularLocation>
</comment>
<name>A0A8K0DIL6_IGNLU</name>
<dbReference type="Pfam" id="PF04969">
    <property type="entry name" value="CS"/>
    <property type="match status" value="1"/>
</dbReference>